<protein>
    <submittedName>
        <fullName evidence="3">Uncharacterized protein</fullName>
    </submittedName>
</protein>
<dbReference type="OMA" id="VAVTHDY"/>
<reference evidence="3 4" key="1">
    <citation type="journal article" date="2018" name="Nat. Ecol. Evol.">
        <title>Genomic signatures of mitonuclear coevolution across populations of Tigriopus californicus.</title>
        <authorList>
            <person name="Barreto F.S."/>
            <person name="Watson E.T."/>
            <person name="Lima T.G."/>
            <person name="Willett C.S."/>
            <person name="Edmands S."/>
            <person name="Li W."/>
            <person name="Burton R.S."/>
        </authorList>
    </citation>
    <scope>NUCLEOTIDE SEQUENCE [LARGE SCALE GENOMIC DNA]</scope>
    <source>
        <strain evidence="3 4">San Diego</strain>
    </source>
</reference>
<feature type="transmembrane region" description="Helical" evidence="2">
    <location>
        <begin position="61"/>
        <end position="83"/>
    </location>
</feature>
<keyword evidence="2" id="KW-1133">Transmembrane helix</keyword>
<evidence type="ECO:0000313" key="3">
    <source>
        <dbReference type="EMBL" id="TRY69398.1"/>
    </source>
</evidence>
<dbReference type="AlphaFoldDB" id="A0A553NVE6"/>
<accession>A0A553NVE6</accession>
<feature type="region of interest" description="Disordered" evidence="1">
    <location>
        <begin position="312"/>
        <end position="358"/>
    </location>
</feature>
<proteinExistence type="predicted"/>
<dbReference type="Proteomes" id="UP000318571">
    <property type="component" value="Chromosome 1"/>
</dbReference>
<keyword evidence="2" id="KW-0472">Membrane</keyword>
<keyword evidence="2" id="KW-0812">Transmembrane</keyword>
<feature type="transmembrane region" description="Helical" evidence="2">
    <location>
        <begin position="95"/>
        <end position="114"/>
    </location>
</feature>
<comment type="caution">
    <text evidence="3">The sequence shown here is derived from an EMBL/GenBank/DDBJ whole genome shotgun (WGS) entry which is preliminary data.</text>
</comment>
<feature type="compositionally biased region" description="Low complexity" evidence="1">
    <location>
        <begin position="312"/>
        <end position="322"/>
    </location>
</feature>
<feature type="compositionally biased region" description="Polar residues" evidence="1">
    <location>
        <begin position="495"/>
        <end position="504"/>
    </location>
</feature>
<evidence type="ECO:0000256" key="2">
    <source>
        <dbReference type="SAM" id="Phobius"/>
    </source>
</evidence>
<feature type="compositionally biased region" description="Polar residues" evidence="1">
    <location>
        <begin position="340"/>
        <end position="358"/>
    </location>
</feature>
<name>A0A553NVE6_TIGCA</name>
<feature type="compositionally biased region" description="Low complexity" evidence="1">
    <location>
        <begin position="409"/>
        <end position="422"/>
    </location>
</feature>
<feature type="compositionally biased region" description="Low complexity" evidence="1">
    <location>
        <begin position="372"/>
        <end position="394"/>
    </location>
</feature>
<feature type="region of interest" description="Disordered" evidence="1">
    <location>
        <begin position="154"/>
        <end position="174"/>
    </location>
</feature>
<keyword evidence="4" id="KW-1185">Reference proteome</keyword>
<feature type="region of interest" description="Disordered" evidence="1">
    <location>
        <begin position="372"/>
        <end position="504"/>
    </location>
</feature>
<feature type="compositionally biased region" description="Basic residues" evidence="1">
    <location>
        <begin position="449"/>
        <end position="469"/>
    </location>
</feature>
<organism evidence="3 4">
    <name type="scientific">Tigriopus californicus</name>
    <name type="common">Marine copepod</name>
    <dbReference type="NCBI Taxonomy" id="6832"/>
    <lineage>
        <taxon>Eukaryota</taxon>
        <taxon>Metazoa</taxon>
        <taxon>Ecdysozoa</taxon>
        <taxon>Arthropoda</taxon>
        <taxon>Crustacea</taxon>
        <taxon>Multicrustacea</taxon>
        <taxon>Hexanauplia</taxon>
        <taxon>Copepoda</taxon>
        <taxon>Harpacticoida</taxon>
        <taxon>Harpacticidae</taxon>
        <taxon>Tigriopus</taxon>
    </lineage>
</organism>
<sequence>MRLVLLFREGEIFCELLNLSICLSHFRHPPFFGDEDFRAGGSGSGKNCCGVHVTQTVSIRWFIVMIAFLGICCSVVGTVLGALKASGREHLTVSLLMIGVGIVLITVSGIAWRLTATDAPSCRALLGIGGPYEEDYTHGGRFLSRPPMGYNGPYSGGGGGAGGGTSGQPAASAAGRAQHPYAAMMYSDFNYRPPPPTYQASMQEYRLRLLLMDRQGANTGGSGGPGLASANACISPPPQYRAQLRTALANAMVHSRPPSYQSQVSEQHQVIVPPIPVSNHAQGTNRFAPQSGWSEGGNATMTTTTTTSTLASTLSSAPNSSPITTTSVSARDPHQVHVPASSSSSQNGVSTLPPNWSQPHRALVHHARMISGTSPNITNINNNNSTSESSSSLSVGIHHTLPVSHHRSTSNSSSPQNSPMKKSMAEDEESAIVAVTHDYIPSKTNRSTFGKKRSKHANLQPQHHHHHHSQPPQQQPPSNPHSSLVTIVSTPGDVSDSSNHTLTNNIGDSVIVTVSGSITDSTQYFRSSPGEVEILAHL</sequence>
<evidence type="ECO:0000313" key="4">
    <source>
        <dbReference type="Proteomes" id="UP000318571"/>
    </source>
</evidence>
<gene>
    <name evidence="3" type="ORF">TCAL_15096</name>
</gene>
<dbReference type="EMBL" id="VCGU01000010">
    <property type="protein sequence ID" value="TRY69398.1"/>
    <property type="molecule type" value="Genomic_DNA"/>
</dbReference>
<evidence type="ECO:0000256" key="1">
    <source>
        <dbReference type="SAM" id="MobiDB-lite"/>
    </source>
</evidence>
<dbReference type="STRING" id="6832.A0A553NVE6"/>
<feature type="compositionally biased region" description="Gly residues" evidence="1">
    <location>
        <begin position="154"/>
        <end position="166"/>
    </location>
</feature>